<gene>
    <name evidence="1" type="ORF">FME351_LOCUS3886</name>
    <name evidence="2" type="ORF">TSG867_LOCUS18368</name>
</gene>
<dbReference type="EMBL" id="CAJNYU010000247">
    <property type="protein sequence ID" value="CAF3344194.1"/>
    <property type="molecule type" value="Genomic_DNA"/>
</dbReference>
<accession>A0A820T1T8</accession>
<protein>
    <submittedName>
        <fullName evidence="2">Uncharacterized protein</fullName>
    </submittedName>
</protein>
<dbReference type="Proteomes" id="UP000663862">
    <property type="component" value="Unassembled WGS sequence"/>
</dbReference>
<evidence type="ECO:0000313" key="3">
    <source>
        <dbReference type="Proteomes" id="UP000663862"/>
    </source>
</evidence>
<dbReference type="AlphaFoldDB" id="A0A820T1T8"/>
<dbReference type="Proteomes" id="UP000663869">
    <property type="component" value="Unassembled WGS sequence"/>
</dbReference>
<organism evidence="2 3">
    <name type="scientific">Rotaria socialis</name>
    <dbReference type="NCBI Taxonomy" id="392032"/>
    <lineage>
        <taxon>Eukaryota</taxon>
        <taxon>Metazoa</taxon>
        <taxon>Spiralia</taxon>
        <taxon>Gnathifera</taxon>
        <taxon>Rotifera</taxon>
        <taxon>Eurotatoria</taxon>
        <taxon>Bdelloidea</taxon>
        <taxon>Philodinida</taxon>
        <taxon>Philodinidae</taxon>
        <taxon>Rotaria</taxon>
    </lineage>
</organism>
<evidence type="ECO:0000313" key="2">
    <source>
        <dbReference type="EMBL" id="CAF4467719.1"/>
    </source>
</evidence>
<evidence type="ECO:0000313" key="1">
    <source>
        <dbReference type="EMBL" id="CAF3344194.1"/>
    </source>
</evidence>
<proteinExistence type="predicted"/>
<dbReference type="EMBL" id="CAJOBQ010001221">
    <property type="protein sequence ID" value="CAF4467719.1"/>
    <property type="molecule type" value="Genomic_DNA"/>
</dbReference>
<comment type="caution">
    <text evidence="2">The sequence shown here is derived from an EMBL/GenBank/DDBJ whole genome shotgun (WGS) entry which is preliminary data.</text>
</comment>
<reference evidence="2" key="1">
    <citation type="submission" date="2021-02" db="EMBL/GenBank/DDBJ databases">
        <authorList>
            <person name="Nowell W R."/>
        </authorList>
    </citation>
    <scope>NUCLEOTIDE SEQUENCE</scope>
</reference>
<name>A0A820T1T8_9BILA</name>
<sequence>MEEESNVTRQSLEEFKQEMRNSCNETKQQVIVIEVKVKETEKKIVEFSGRIGKIIQNICTTLLDPPSSQGQQHKPYCQEQIKTLIEAMASLSKPSL</sequence>